<dbReference type="PIRSF" id="PIRSF037226">
    <property type="entry name" value="Amidohydrolase_ACY1L2_prd"/>
    <property type="match status" value="1"/>
</dbReference>
<dbReference type="SUPFAM" id="SSF55031">
    <property type="entry name" value="Bacterial exopeptidase dimerisation domain"/>
    <property type="match status" value="1"/>
</dbReference>
<evidence type="ECO:0000256" key="2">
    <source>
        <dbReference type="PIRNR" id="PIRNR037226"/>
    </source>
</evidence>
<dbReference type="Gene3D" id="3.30.70.360">
    <property type="match status" value="1"/>
</dbReference>
<dbReference type="OrthoDB" id="6119954at2759"/>
<dbReference type="EMBL" id="JABCIY010000148">
    <property type="protein sequence ID" value="KAF7192341.1"/>
    <property type="molecule type" value="Genomic_DNA"/>
</dbReference>
<dbReference type="FunFam" id="3.30.70.360:FF:000004">
    <property type="entry name" value="Peptidase M20 domain-containing protein 2"/>
    <property type="match status" value="1"/>
</dbReference>
<dbReference type="Pfam" id="PF01546">
    <property type="entry name" value="Peptidase_M20"/>
    <property type="match status" value="1"/>
</dbReference>
<gene>
    <name evidence="3" type="ORF">HII31_06373</name>
</gene>
<accession>A0A8H6RJT0</accession>
<dbReference type="GO" id="GO:0016805">
    <property type="term" value="F:dipeptidase activity"/>
    <property type="evidence" value="ECO:0007669"/>
    <property type="project" value="InterPro"/>
</dbReference>
<sequence>MSAVQEMPSTAVVREAMEEYITSVERRLRDLNAYVSAQQVMTKLSHSPEVKIHENPELAYKEHKAHDAILGLVEELGFQVTRHAYGLETSFEVISGSGGRLVNFNAEYDALPGIGHACGHNLIATAAVTGFVGLAYVLKRFRIDGRVQLLGTPAEEDGGGKIDLLNAGAYNAVDVSLMIHPMSDAEYTDKGVLGTAGFSSVASHTLQGTYHGLRAHAGASPWEGVNALDALVSAYVNVSMLRQQILPVERIHGSVVEAPKANDNAIAALTRTQYTARSTTIRGAKTLGTKVRRCMEAGALATGCKLEVEEKTGYADLRVNESLCESFQQHMHAEGVKILKSQGYVAAATDQGDVSYAIPALHGVIGIPVDDGSKNHTPGFTKAAGSAVAYERTLIAGKGLAMTGWDIIIDDAFYGRVKEDFENDKRLR</sequence>
<reference evidence="3" key="1">
    <citation type="submission" date="2020-04" db="EMBL/GenBank/DDBJ databases">
        <title>Draft genome resource of the tomato pathogen Pseudocercospora fuligena.</title>
        <authorList>
            <person name="Zaccaron A."/>
        </authorList>
    </citation>
    <scope>NUCLEOTIDE SEQUENCE</scope>
    <source>
        <strain evidence="3">PF001</strain>
    </source>
</reference>
<dbReference type="InterPro" id="IPR052030">
    <property type="entry name" value="Peptidase_M20/M20A_hydrolases"/>
</dbReference>
<dbReference type="Gene3D" id="3.40.630.10">
    <property type="entry name" value="Zn peptidases"/>
    <property type="match status" value="1"/>
</dbReference>
<evidence type="ECO:0000313" key="3">
    <source>
        <dbReference type="EMBL" id="KAF7192341.1"/>
    </source>
</evidence>
<protein>
    <recommendedName>
        <fullName evidence="2">Peptidase M20 domain-containing protein 2</fullName>
    </recommendedName>
</protein>
<proteinExistence type="inferred from homology"/>
<dbReference type="InterPro" id="IPR036264">
    <property type="entry name" value="Bact_exopeptidase_dim_dom"/>
</dbReference>
<dbReference type="InterPro" id="IPR017439">
    <property type="entry name" value="Amidohydrolase"/>
</dbReference>
<dbReference type="SUPFAM" id="SSF53187">
    <property type="entry name" value="Zn-dependent exopeptidases"/>
    <property type="match status" value="1"/>
</dbReference>
<dbReference type="AlphaFoldDB" id="A0A8H6RJT0"/>
<name>A0A8H6RJT0_9PEZI</name>
<organism evidence="3 4">
    <name type="scientific">Pseudocercospora fuligena</name>
    <dbReference type="NCBI Taxonomy" id="685502"/>
    <lineage>
        <taxon>Eukaryota</taxon>
        <taxon>Fungi</taxon>
        <taxon>Dikarya</taxon>
        <taxon>Ascomycota</taxon>
        <taxon>Pezizomycotina</taxon>
        <taxon>Dothideomycetes</taxon>
        <taxon>Dothideomycetidae</taxon>
        <taxon>Mycosphaerellales</taxon>
        <taxon>Mycosphaerellaceae</taxon>
        <taxon>Pseudocercospora</taxon>
    </lineage>
</organism>
<evidence type="ECO:0000313" key="4">
    <source>
        <dbReference type="Proteomes" id="UP000660729"/>
    </source>
</evidence>
<dbReference type="CDD" id="cd05672">
    <property type="entry name" value="M20_ACY1L2-like"/>
    <property type="match status" value="1"/>
</dbReference>
<dbReference type="Proteomes" id="UP000660729">
    <property type="component" value="Unassembled WGS sequence"/>
</dbReference>
<keyword evidence="4" id="KW-1185">Reference proteome</keyword>
<dbReference type="InterPro" id="IPR002933">
    <property type="entry name" value="Peptidase_M20"/>
</dbReference>
<dbReference type="NCBIfam" id="TIGR01891">
    <property type="entry name" value="amidohydrolases"/>
    <property type="match status" value="1"/>
</dbReference>
<dbReference type="PANTHER" id="PTHR30575">
    <property type="entry name" value="PEPTIDASE M20"/>
    <property type="match status" value="1"/>
</dbReference>
<dbReference type="PANTHER" id="PTHR30575:SF8">
    <property type="entry name" value="PEPTIDASE M20 DOMAIN-CONTAINING PROTEIN 2"/>
    <property type="match status" value="1"/>
</dbReference>
<dbReference type="InterPro" id="IPR017144">
    <property type="entry name" value="Xaa-Arg_dipeptidase"/>
</dbReference>
<comment type="similarity">
    <text evidence="1 2">Belongs to the peptidase M20A family.</text>
</comment>
<comment type="caution">
    <text evidence="3">The sequence shown here is derived from an EMBL/GenBank/DDBJ whole genome shotgun (WGS) entry which is preliminary data.</text>
</comment>
<evidence type="ECO:0000256" key="1">
    <source>
        <dbReference type="ARBA" id="ARBA00006247"/>
    </source>
</evidence>